<comment type="caution">
    <text evidence="1">The sequence shown here is derived from an EMBL/GenBank/DDBJ whole genome shotgun (WGS) entry which is preliminary data.</text>
</comment>
<keyword evidence="2" id="KW-1185">Reference proteome</keyword>
<gene>
    <name evidence="1" type="ORF">MANES_06G150900v8</name>
</gene>
<organism evidence="1 2">
    <name type="scientific">Manihot esculenta</name>
    <name type="common">Cassava</name>
    <name type="synonym">Jatropha manihot</name>
    <dbReference type="NCBI Taxonomy" id="3983"/>
    <lineage>
        <taxon>Eukaryota</taxon>
        <taxon>Viridiplantae</taxon>
        <taxon>Streptophyta</taxon>
        <taxon>Embryophyta</taxon>
        <taxon>Tracheophyta</taxon>
        <taxon>Spermatophyta</taxon>
        <taxon>Magnoliopsida</taxon>
        <taxon>eudicotyledons</taxon>
        <taxon>Gunneridae</taxon>
        <taxon>Pentapetalae</taxon>
        <taxon>rosids</taxon>
        <taxon>fabids</taxon>
        <taxon>Malpighiales</taxon>
        <taxon>Euphorbiaceae</taxon>
        <taxon>Crotonoideae</taxon>
        <taxon>Manihoteae</taxon>
        <taxon>Manihot</taxon>
    </lineage>
</organism>
<proteinExistence type="predicted"/>
<dbReference type="EMBL" id="CM004392">
    <property type="protein sequence ID" value="KAG8652937.1"/>
    <property type="molecule type" value="Genomic_DNA"/>
</dbReference>
<name>A0ACB7HJJ1_MANES</name>
<evidence type="ECO:0000313" key="1">
    <source>
        <dbReference type="EMBL" id="KAG8652937.1"/>
    </source>
</evidence>
<protein>
    <submittedName>
        <fullName evidence="1">Uncharacterized protein</fullName>
    </submittedName>
</protein>
<evidence type="ECO:0000313" key="2">
    <source>
        <dbReference type="Proteomes" id="UP000091857"/>
    </source>
</evidence>
<accession>A0ACB7HJJ1</accession>
<reference evidence="2" key="1">
    <citation type="journal article" date="2016" name="Nat. Biotechnol.">
        <title>Sequencing wild and cultivated cassava and related species reveals extensive interspecific hybridization and genetic diversity.</title>
        <authorList>
            <person name="Bredeson J.V."/>
            <person name="Lyons J.B."/>
            <person name="Prochnik S.E."/>
            <person name="Wu G.A."/>
            <person name="Ha C.M."/>
            <person name="Edsinger-Gonzales E."/>
            <person name="Grimwood J."/>
            <person name="Schmutz J."/>
            <person name="Rabbi I.Y."/>
            <person name="Egesi C."/>
            <person name="Nauluvula P."/>
            <person name="Lebot V."/>
            <person name="Ndunguru J."/>
            <person name="Mkamilo G."/>
            <person name="Bart R.S."/>
            <person name="Setter T.L."/>
            <person name="Gleadow R.M."/>
            <person name="Kulakow P."/>
            <person name="Ferguson M.E."/>
            <person name="Rounsley S."/>
            <person name="Rokhsar D.S."/>
        </authorList>
    </citation>
    <scope>NUCLEOTIDE SEQUENCE [LARGE SCALE GENOMIC DNA]</scope>
    <source>
        <strain evidence="2">cv. AM560-2</strain>
    </source>
</reference>
<dbReference type="Proteomes" id="UP000091857">
    <property type="component" value="Chromosome 6"/>
</dbReference>
<sequence length="233" mass="25372">MIMAVLVSTPTSTSVSLYRRSSSSISYHITTRFGISMLTLQLGVRPFPRWSGLQHLGISITPKSPKNARKSRYKGKVVQASFFGVGAPEALVIGAVALLVFGPKELAEVARNLGKTLRAFQPTIRELQEVSREFKSSLEREISLDDISSQTQNTYSSHRANTASPPSQFGSQENSPIAADTNGALSQTRAYTSEDCLKISEEQLKASAAQQPGQTPSRPGEIQVEAQYPEARK</sequence>